<dbReference type="HOGENOM" id="CLU_3184567_0_0_9"/>
<proteinExistence type="predicted"/>
<protein>
    <submittedName>
        <fullName evidence="1">Uncharacterized protein</fullName>
    </submittedName>
</protein>
<sequence>MATLSCFKPCCSSYRARGMWIEMTDAAGKYSEITSYRVSGMWIEIH</sequence>
<dbReference type="AlphaFoldDB" id="B9YD78"/>
<dbReference type="Proteomes" id="UP000005950">
    <property type="component" value="Unassembled WGS sequence"/>
</dbReference>
<dbReference type="EMBL" id="ACCF01000239">
    <property type="protein sequence ID" value="EEF66051.1"/>
    <property type="molecule type" value="Genomic_DNA"/>
</dbReference>
<gene>
    <name evidence="1" type="ORF">HOLDEFILI_03794</name>
</gene>
<accession>B9YD78</accession>
<comment type="caution">
    <text evidence="1">The sequence shown here is derived from an EMBL/GenBank/DDBJ whole genome shotgun (WGS) entry which is preliminary data.</text>
</comment>
<evidence type="ECO:0000313" key="2">
    <source>
        <dbReference type="Proteomes" id="UP000005950"/>
    </source>
</evidence>
<evidence type="ECO:0000313" key="1">
    <source>
        <dbReference type="EMBL" id="EEF66051.1"/>
    </source>
</evidence>
<reference evidence="1 2" key="1">
    <citation type="submission" date="2008-12" db="EMBL/GenBank/DDBJ databases">
        <authorList>
            <person name="Fulton L."/>
            <person name="Clifton S."/>
            <person name="Fulton B."/>
            <person name="Xu J."/>
            <person name="Minx P."/>
            <person name="Pepin K.H."/>
            <person name="Johnson M."/>
            <person name="Bhonagiri V."/>
            <person name="Nash W.E."/>
            <person name="Mardis E.R."/>
            <person name="Wilson R.K."/>
        </authorList>
    </citation>
    <scope>NUCLEOTIDE SEQUENCE [LARGE SCALE GENOMIC DNA]</scope>
    <source>
        <strain evidence="1 2">DSM 12042</strain>
    </source>
</reference>
<name>B9YD78_9FIRM</name>
<reference evidence="1 2" key="2">
    <citation type="submission" date="2009-02" db="EMBL/GenBank/DDBJ databases">
        <title>Draft genome sequence of Holdemania filiformis DSM 12042.</title>
        <authorList>
            <person name="Sudarsanam P."/>
            <person name="Ley R."/>
            <person name="Guruge J."/>
            <person name="Turnbaugh P.J."/>
            <person name="Mahowald M."/>
            <person name="Liep D."/>
            <person name="Gordon J."/>
        </authorList>
    </citation>
    <scope>NUCLEOTIDE SEQUENCE [LARGE SCALE GENOMIC DNA]</scope>
    <source>
        <strain evidence="1 2">DSM 12042</strain>
    </source>
</reference>
<organism evidence="1 2">
    <name type="scientific">Holdemania filiformis DSM 12042</name>
    <dbReference type="NCBI Taxonomy" id="545696"/>
    <lineage>
        <taxon>Bacteria</taxon>
        <taxon>Bacillati</taxon>
        <taxon>Bacillota</taxon>
        <taxon>Erysipelotrichia</taxon>
        <taxon>Erysipelotrichales</taxon>
        <taxon>Erysipelotrichaceae</taxon>
        <taxon>Holdemania</taxon>
    </lineage>
</organism>